<dbReference type="GO" id="GO:0016832">
    <property type="term" value="F:aldehyde-lyase activity"/>
    <property type="evidence" value="ECO:0007669"/>
    <property type="project" value="TreeGrafter"/>
</dbReference>
<dbReference type="InterPro" id="IPR040442">
    <property type="entry name" value="Pyrv_kinase-like_dom_sf"/>
</dbReference>
<dbReference type="EMBL" id="WUMV01000001">
    <property type="protein sequence ID" value="MXN63938.1"/>
    <property type="molecule type" value="Genomic_DNA"/>
</dbReference>
<comment type="caution">
    <text evidence="8">The sequence shown here is derived from an EMBL/GenBank/DDBJ whole genome shotgun (WGS) entry which is preliminary data.</text>
</comment>
<evidence type="ECO:0000256" key="1">
    <source>
        <dbReference type="ARBA" id="ARBA00001968"/>
    </source>
</evidence>
<keyword evidence="9" id="KW-1185">Reference proteome</keyword>
<dbReference type="SUPFAM" id="SSF51621">
    <property type="entry name" value="Phosphoenolpyruvate/pyruvate domain"/>
    <property type="match status" value="1"/>
</dbReference>
<dbReference type="PANTHER" id="PTHR30502:SF4">
    <property type="entry name" value="5-KETO-4-DEOXY-D-GLUCARATE ALDOLASE"/>
    <property type="match status" value="1"/>
</dbReference>
<dbReference type="PANTHER" id="PTHR30502">
    <property type="entry name" value="2-KETO-3-DEOXY-L-RHAMNONATE ALDOLASE"/>
    <property type="match status" value="1"/>
</dbReference>
<evidence type="ECO:0000256" key="4">
    <source>
        <dbReference type="ARBA" id="ARBA00023239"/>
    </source>
</evidence>
<sequence>MDLPKNHFKAALKSGKHQLGFWNSIGGNTVPEILAACGYDWVMVDTEHSPVEVVDILPALQAIAGYPDVSAVVRPAINDPVLIKRILDMGAQTLLIPYVQSAEEAKAAVSAMRYPPAGIRGVAGVTRASRFGKATDYVKRASEELCLLVQVETKTALDRLEEIASVDGVDGVFIGPADLSASLGYPGEPNHPDVIRQIEGAYKRLADIGVPSGVLTLNEDFARRSMELGTAFTAIGVDLAVVVDGVTALRDRFS</sequence>
<feature type="domain" description="HpcH/HpaI aldolase/citrate lyase" evidence="7">
    <location>
        <begin position="20"/>
        <end position="243"/>
    </location>
</feature>
<keyword evidence="3" id="KW-0479">Metal-binding</keyword>
<proteinExistence type="inferred from homology"/>
<dbReference type="InterPro" id="IPR050251">
    <property type="entry name" value="HpcH-HpaI_aldolase"/>
</dbReference>
<comment type="cofactor">
    <cofactor evidence="1">
        <name>a divalent metal cation</name>
        <dbReference type="ChEBI" id="CHEBI:60240"/>
    </cofactor>
</comment>
<evidence type="ECO:0000256" key="2">
    <source>
        <dbReference type="ARBA" id="ARBA00005568"/>
    </source>
</evidence>
<accession>A0A7X3LRU2</accession>
<dbReference type="InterPro" id="IPR005000">
    <property type="entry name" value="Aldolase/citrate-lyase_domain"/>
</dbReference>
<protein>
    <submittedName>
        <fullName evidence="8">4-hydroxy-2-oxo-heptane-1,7-dioate aldolase</fullName>
    </submittedName>
</protein>
<dbReference type="Proteomes" id="UP000433101">
    <property type="component" value="Unassembled WGS sequence"/>
</dbReference>
<evidence type="ECO:0000256" key="6">
    <source>
        <dbReference type="ARBA" id="ARBA00045074"/>
    </source>
</evidence>
<dbReference type="InterPro" id="IPR015813">
    <property type="entry name" value="Pyrv/PenolPyrv_kinase-like_dom"/>
</dbReference>
<gene>
    <name evidence="8" type="ORF">GR183_03395</name>
</gene>
<evidence type="ECO:0000259" key="7">
    <source>
        <dbReference type="Pfam" id="PF03328"/>
    </source>
</evidence>
<evidence type="ECO:0000256" key="5">
    <source>
        <dbReference type="ARBA" id="ARBA00023317"/>
    </source>
</evidence>
<evidence type="ECO:0000313" key="9">
    <source>
        <dbReference type="Proteomes" id="UP000433101"/>
    </source>
</evidence>
<dbReference type="Gene3D" id="3.20.20.60">
    <property type="entry name" value="Phosphoenolpyruvate-binding domains"/>
    <property type="match status" value="1"/>
</dbReference>
<dbReference type="AlphaFoldDB" id="A0A7X3LRU2"/>
<comment type="catalytic activity">
    <reaction evidence="6">
        <text>D-glyceraldehyde + pyruvate = 2-dehydro-3-deoxy-L-galactonate</text>
        <dbReference type="Rhea" id="RHEA:80055"/>
        <dbReference type="ChEBI" id="CHEBI:15361"/>
        <dbReference type="ChEBI" id="CHEBI:17378"/>
        <dbReference type="ChEBI" id="CHEBI:75545"/>
    </reaction>
</comment>
<dbReference type="RefSeq" id="WP_160774153.1">
    <property type="nucleotide sequence ID" value="NZ_WUMV01000001.1"/>
</dbReference>
<keyword evidence="5" id="KW-0670">Pyruvate</keyword>
<evidence type="ECO:0000313" key="8">
    <source>
        <dbReference type="EMBL" id="MXN63938.1"/>
    </source>
</evidence>
<dbReference type="Pfam" id="PF03328">
    <property type="entry name" value="HpcH_HpaI"/>
    <property type="match status" value="1"/>
</dbReference>
<reference evidence="8 9" key="1">
    <citation type="submission" date="2019-12" db="EMBL/GenBank/DDBJ databases">
        <authorList>
            <person name="Li M."/>
        </authorList>
    </citation>
    <scope>NUCLEOTIDE SEQUENCE [LARGE SCALE GENOMIC DNA]</scope>
    <source>
        <strain evidence="8 9">GBMRC 2046</strain>
    </source>
</reference>
<dbReference type="FunFam" id="3.20.20.60:FF:000004">
    <property type="entry name" value="5-keto-4-deoxy-D-glucarate aldolase"/>
    <property type="match status" value="1"/>
</dbReference>
<keyword evidence="4" id="KW-0456">Lyase</keyword>
<name>A0A7X3LRU2_9HYPH</name>
<dbReference type="GO" id="GO:0005737">
    <property type="term" value="C:cytoplasm"/>
    <property type="evidence" value="ECO:0007669"/>
    <property type="project" value="UniProtKB-ARBA"/>
</dbReference>
<comment type="similarity">
    <text evidence="2">Belongs to the HpcH/HpaI aldolase family.</text>
</comment>
<dbReference type="GO" id="GO:0046872">
    <property type="term" value="F:metal ion binding"/>
    <property type="evidence" value="ECO:0007669"/>
    <property type="project" value="UniProtKB-KW"/>
</dbReference>
<organism evidence="8 9">
    <name type="scientific">Stappia sediminis</name>
    <dbReference type="NCBI Taxonomy" id="2692190"/>
    <lineage>
        <taxon>Bacteria</taxon>
        <taxon>Pseudomonadati</taxon>
        <taxon>Pseudomonadota</taxon>
        <taxon>Alphaproteobacteria</taxon>
        <taxon>Hyphomicrobiales</taxon>
        <taxon>Stappiaceae</taxon>
        <taxon>Stappia</taxon>
    </lineage>
</organism>
<evidence type="ECO:0000256" key="3">
    <source>
        <dbReference type="ARBA" id="ARBA00022723"/>
    </source>
</evidence>